<dbReference type="Proteomes" id="UP001589692">
    <property type="component" value="Unassembled WGS sequence"/>
</dbReference>
<organism evidence="2 3">
    <name type="scientific">Rhizobium puerariae</name>
    <dbReference type="NCBI Taxonomy" id="1585791"/>
    <lineage>
        <taxon>Bacteria</taxon>
        <taxon>Pseudomonadati</taxon>
        <taxon>Pseudomonadota</taxon>
        <taxon>Alphaproteobacteria</taxon>
        <taxon>Hyphomicrobiales</taxon>
        <taxon>Rhizobiaceae</taxon>
        <taxon>Rhizobium/Agrobacterium group</taxon>
        <taxon>Rhizobium</taxon>
    </lineage>
</organism>
<proteinExistence type="predicted"/>
<comment type="caution">
    <text evidence="2">The sequence shown here is derived from an EMBL/GenBank/DDBJ whole genome shotgun (WGS) entry which is preliminary data.</text>
</comment>
<evidence type="ECO:0000313" key="3">
    <source>
        <dbReference type="Proteomes" id="UP001589692"/>
    </source>
</evidence>
<keyword evidence="1" id="KW-0175">Coiled coil</keyword>
<keyword evidence="3" id="KW-1185">Reference proteome</keyword>
<evidence type="ECO:0000256" key="1">
    <source>
        <dbReference type="SAM" id="Coils"/>
    </source>
</evidence>
<accession>A0ABV6AND1</accession>
<feature type="coiled-coil region" evidence="1">
    <location>
        <begin position="17"/>
        <end position="44"/>
    </location>
</feature>
<evidence type="ECO:0000313" key="2">
    <source>
        <dbReference type="EMBL" id="MFB9951367.1"/>
    </source>
</evidence>
<dbReference type="RefSeq" id="WP_377264176.1">
    <property type="nucleotide sequence ID" value="NZ_JBHMAA010000024.1"/>
</dbReference>
<protein>
    <submittedName>
        <fullName evidence="2">Uncharacterized protein</fullName>
    </submittedName>
</protein>
<gene>
    <name evidence="2" type="ORF">ACFFP0_21170</name>
</gene>
<dbReference type="EMBL" id="JBHMAA010000024">
    <property type="protein sequence ID" value="MFB9951367.1"/>
    <property type="molecule type" value="Genomic_DNA"/>
</dbReference>
<reference evidence="2 3" key="1">
    <citation type="submission" date="2024-09" db="EMBL/GenBank/DDBJ databases">
        <authorList>
            <person name="Sun Q."/>
            <person name="Mori K."/>
        </authorList>
    </citation>
    <scope>NUCLEOTIDE SEQUENCE [LARGE SCALE GENOMIC DNA]</scope>
    <source>
        <strain evidence="2 3">TBRC 4938</strain>
    </source>
</reference>
<name>A0ABV6AND1_9HYPH</name>
<sequence length="50" mass="6109">MQEFIARKNIERFRSMLETDENRRSTIEQLIEREERALETIKSKVKPDQD</sequence>